<dbReference type="EMBL" id="JAFJYH010000175">
    <property type="protein sequence ID" value="KAG4416763.1"/>
    <property type="molecule type" value="Genomic_DNA"/>
</dbReference>
<reference evidence="3" key="1">
    <citation type="submission" date="2021-02" db="EMBL/GenBank/DDBJ databases">
        <title>Genome sequence Cadophora malorum strain M34.</title>
        <authorList>
            <person name="Stefanovic E."/>
            <person name="Vu D."/>
            <person name="Scully C."/>
            <person name="Dijksterhuis J."/>
            <person name="Roader J."/>
            <person name="Houbraken J."/>
        </authorList>
    </citation>
    <scope>NUCLEOTIDE SEQUENCE</scope>
    <source>
        <strain evidence="3">M34</strain>
    </source>
</reference>
<gene>
    <name evidence="3" type="ORF">IFR04_010092</name>
</gene>
<keyword evidence="4" id="KW-1185">Reference proteome</keyword>
<sequence length="519" mass="58301">MPFTQVPSLLAATLLFIAVLAHPEPQHPKCRFSPLYTQSSILKNPDPFISSFLYWEGKFHANNISYNTLNGMTYDGTLIDPTTGIATIKHPFSAASKESLQIMLYTHVLAGSSDAARFLSPHDEKKAPEVAFNIVSLKLETYLGFNETFPGFGGFIPWFLADEKEIQPTADWVNRVPALDNGELLWAVYGLVHVLETSHDQRYRALAKNWQNWLDYTKSTVGKVFYNGGGRVCAVTTLNQSLHVNSPHQNYSCEGSGVLNDPYEGELFTWWLYFFGGLSRREKNLLWEVKRPQLVSVEYSMGDIGPITVQKGFWFSSHEQWKILEMPYTDVDLVKRLFYNAERVRTCNSVVTKVPGLYASVNNSTDPTTGDVIGYISAAGIPSISNQTKQELDVVTPYGVFPTVYFDKAVGLAWWKDMADGKKMQNPYGSSESARIDGTATSSFVSWDSKITTVIAVLGGVGNFVREKMKQDGIYKEFISVTRREHEAVFKNLKEEKVKLCLPNTKIPDRGLEDYTSCN</sequence>
<evidence type="ECO:0000256" key="1">
    <source>
        <dbReference type="SAM" id="SignalP"/>
    </source>
</evidence>
<dbReference type="AlphaFoldDB" id="A0A8H7TDD7"/>
<name>A0A8H7TDD7_9HELO</name>
<comment type="caution">
    <text evidence="3">The sequence shown here is derived from an EMBL/GenBank/DDBJ whole genome shotgun (WGS) entry which is preliminary data.</text>
</comment>
<evidence type="ECO:0000313" key="3">
    <source>
        <dbReference type="EMBL" id="KAG4416763.1"/>
    </source>
</evidence>
<keyword evidence="1" id="KW-0732">Signal</keyword>
<feature type="chain" id="PRO_5034570571" description="Endo-beta-1,2-glucanase SGL domain-containing protein" evidence="1">
    <location>
        <begin position="22"/>
        <end position="519"/>
    </location>
</feature>
<feature type="domain" description="Endo-beta-1,2-glucanase SGL" evidence="2">
    <location>
        <begin position="72"/>
        <end position="519"/>
    </location>
</feature>
<dbReference type="Pfam" id="PF26157">
    <property type="entry name" value="SGL_GH162"/>
    <property type="match status" value="1"/>
</dbReference>
<protein>
    <recommendedName>
        <fullName evidence="2">Endo-beta-1,2-glucanase SGL domain-containing protein</fullName>
    </recommendedName>
</protein>
<dbReference type="Proteomes" id="UP000664132">
    <property type="component" value="Unassembled WGS sequence"/>
</dbReference>
<feature type="signal peptide" evidence="1">
    <location>
        <begin position="1"/>
        <end position="21"/>
    </location>
</feature>
<dbReference type="InterPro" id="IPR058773">
    <property type="entry name" value="SGL_GH162"/>
</dbReference>
<dbReference type="OrthoDB" id="9981847at2759"/>
<dbReference type="CDD" id="cd24165">
    <property type="entry name" value="TfSGL-like"/>
    <property type="match status" value="1"/>
</dbReference>
<evidence type="ECO:0000259" key="2">
    <source>
        <dbReference type="Pfam" id="PF26157"/>
    </source>
</evidence>
<proteinExistence type="predicted"/>
<accession>A0A8H7TDD7</accession>
<organism evidence="3 4">
    <name type="scientific">Cadophora malorum</name>
    <dbReference type="NCBI Taxonomy" id="108018"/>
    <lineage>
        <taxon>Eukaryota</taxon>
        <taxon>Fungi</taxon>
        <taxon>Dikarya</taxon>
        <taxon>Ascomycota</taxon>
        <taxon>Pezizomycotina</taxon>
        <taxon>Leotiomycetes</taxon>
        <taxon>Helotiales</taxon>
        <taxon>Ploettnerulaceae</taxon>
        <taxon>Cadophora</taxon>
    </lineage>
</organism>
<evidence type="ECO:0000313" key="4">
    <source>
        <dbReference type="Proteomes" id="UP000664132"/>
    </source>
</evidence>